<name>A0A1T4YA13_9BACL</name>
<accession>A0A1T4YA13</accession>
<protein>
    <submittedName>
        <fullName evidence="3">Phage shock protein A (PspA) family protein</fullName>
    </submittedName>
</protein>
<evidence type="ECO:0000256" key="1">
    <source>
        <dbReference type="SAM" id="Coils"/>
    </source>
</evidence>
<sequence>MNAFWHRLKYTVQEDLNSLMEKKNGKENPLEQLNQYFLEAQQQTAEIGKLLERQGRLKEELENERQDADLMAMKRRRQLELAEATGEEELISFAKSEVEAYEGRVARLSASIQEATQELLSLERKFEEMKHRVKDMRVRQLQLMGKENVKRADEKMNRFVTPENIFSSLDDLHTYIENLGGTTRTTQSASSMEQRLDSLEKNNAKSQEIV</sequence>
<feature type="coiled-coil region" evidence="1">
    <location>
        <begin position="47"/>
        <end position="139"/>
    </location>
</feature>
<keyword evidence="1" id="KW-0175">Coiled coil</keyword>
<feature type="compositionally biased region" description="Polar residues" evidence="2">
    <location>
        <begin position="184"/>
        <end position="193"/>
    </location>
</feature>
<dbReference type="AlphaFoldDB" id="A0A1T4YA13"/>
<dbReference type="RefSeq" id="WP_078817578.1">
    <property type="nucleotide sequence ID" value="NZ_FUYJ01000003.1"/>
</dbReference>
<reference evidence="4" key="1">
    <citation type="submission" date="2017-02" db="EMBL/GenBank/DDBJ databases">
        <authorList>
            <person name="Varghese N."/>
            <person name="Submissions S."/>
        </authorList>
    </citation>
    <scope>NUCLEOTIDE SEQUENCE [LARGE SCALE GENOMIC DNA]</scope>
    <source>
        <strain evidence="4">DSM 23966</strain>
    </source>
</reference>
<gene>
    <name evidence="3" type="ORF">SAMN04244570_2105</name>
</gene>
<feature type="compositionally biased region" description="Basic and acidic residues" evidence="2">
    <location>
        <begin position="194"/>
        <end position="203"/>
    </location>
</feature>
<feature type="region of interest" description="Disordered" evidence="2">
    <location>
        <begin position="184"/>
        <end position="210"/>
    </location>
</feature>
<evidence type="ECO:0000313" key="4">
    <source>
        <dbReference type="Proteomes" id="UP000190042"/>
    </source>
</evidence>
<dbReference type="Proteomes" id="UP000190042">
    <property type="component" value="Unassembled WGS sequence"/>
</dbReference>
<evidence type="ECO:0000256" key="2">
    <source>
        <dbReference type="SAM" id="MobiDB-lite"/>
    </source>
</evidence>
<dbReference type="EMBL" id="FUYJ01000003">
    <property type="protein sequence ID" value="SKA98530.1"/>
    <property type="molecule type" value="Genomic_DNA"/>
</dbReference>
<keyword evidence="4" id="KW-1185">Reference proteome</keyword>
<evidence type="ECO:0000313" key="3">
    <source>
        <dbReference type="EMBL" id="SKA98530.1"/>
    </source>
</evidence>
<proteinExistence type="predicted"/>
<organism evidence="3 4">
    <name type="scientific">Sporosarcina newyorkensis</name>
    <dbReference type="NCBI Taxonomy" id="759851"/>
    <lineage>
        <taxon>Bacteria</taxon>
        <taxon>Bacillati</taxon>
        <taxon>Bacillota</taxon>
        <taxon>Bacilli</taxon>
        <taxon>Bacillales</taxon>
        <taxon>Caryophanaceae</taxon>
        <taxon>Sporosarcina</taxon>
    </lineage>
</organism>